<evidence type="ECO:0000313" key="8">
    <source>
        <dbReference type="Proteomes" id="UP000538075"/>
    </source>
</evidence>
<evidence type="ECO:0000313" key="7">
    <source>
        <dbReference type="EMBL" id="MBA4465228.1"/>
    </source>
</evidence>
<comment type="caution">
    <text evidence="7">The sequence shown here is derived from an EMBL/GenBank/DDBJ whole genome shotgun (WGS) entry which is preliminary data.</text>
</comment>
<reference evidence="7 8" key="1">
    <citation type="journal article" date="2020" name="J. Appl. Phycol.">
        <title>Morphological changes and genome evolution in Raphidiopsis raciborskii CS-506 after 23 years in culture.</title>
        <authorList>
            <person name="Willis A."/>
            <person name="Bent S.J."/>
            <person name="Jameson I.D."/>
        </authorList>
    </citation>
    <scope>NUCLEOTIDE SEQUENCE [LARGE SCALE GENOMIC DNA]</scope>
    <source>
        <strain evidence="7 8">CS-506_A</strain>
    </source>
</reference>
<protein>
    <submittedName>
        <fullName evidence="7">LptF/LptG family permease</fullName>
    </submittedName>
</protein>
<organism evidence="7 8">
    <name type="scientific">Cylindrospermopsis raciborskii CS-506_A</name>
    <dbReference type="NCBI Taxonomy" id="2585140"/>
    <lineage>
        <taxon>Bacteria</taxon>
        <taxon>Bacillati</taxon>
        <taxon>Cyanobacteriota</taxon>
        <taxon>Cyanophyceae</taxon>
        <taxon>Nostocales</taxon>
        <taxon>Aphanizomenonaceae</taxon>
        <taxon>Cylindrospermopsis</taxon>
    </lineage>
</organism>
<dbReference type="GO" id="GO:0043190">
    <property type="term" value="C:ATP-binding cassette (ABC) transporter complex"/>
    <property type="evidence" value="ECO:0007669"/>
    <property type="project" value="TreeGrafter"/>
</dbReference>
<accession>A0A838WF08</accession>
<feature type="transmembrane region" description="Helical" evidence="6">
    <location>
        <begin position="21"/>
        <end position="43"/>
    </location>
</feature>
<dbReference type="PANTHER" id="PTHR33529:SF6">
    <property type="entry name" value="YJGP_YJGQ FAMILY PERMEASE"/>
    <property type="match status" value="1"/>
</dbReference>
<dbReference type="InterPro" id="IPR005495">
    <property type="entry name" value="LptG/LptF_permease"/>
</dbReference>
<sequence length="250" mass="28791">MKKVDIVPQLSLLERYLISEIIPILLFNIIIVTVVTESIGISFEQFNFLLNKQISFDDLIYLHILKLPEFIIIAVPISILMTTILVYNKLSNTSEIIALQSCGVSLYKLLYPVIKLSVIIGLILFFVNDFIVPATNYKAAITLELLMNITRENLKNDDILYQELVTINEQKISNKNKYLRYLFYAEKMFNRKMINVTLLIADSQGLKAIINSQFAALYDKNKYFCFYDGLKSVINRDGSYGEAIKFEQLI</sequence>
<feature type="non-terminal residue" evidence="7">
    <location>
        <position position="250"/>
    </location>
</feature>
<dbReference type="PANTHER" id="PTHR33529">
    <property type="entry name" value="SLR0882 PROTEIN-RELATED"/>
    <property type="match status" value="1"/>
</dbReference>
<gene>
    <name evidence="7" type="ORF">FHK98_05440</name>
</gene>
<evidence type="ECO:0000256" key="6">
    <source>
        <dbReference type="SAM" id="Phobius"/>
    </source>
</evidence>
<dbReference type="Pfam" id="PF03739">
    <property type="entry name" value="LptF_LptG"/>
    <property type="match status" value="1"/>
</dbReference>
<dbReference type="AlphaFoldDB" id="A0A838WF08"/>
<evidence type="ECO:0000256" key="4">
    <source>
        <dbReference type="ARBA" id="ARBA00022989"/>
    </source>
</evidence>
<keyword evidence="2" id="KW-1003">Cell membrane</keyword>
<keyword evidence="3 6" id="KW-0812">Transmembrane</keyword>
<comment type="subcellular location">
    <subcellularLocation>
        <location evidence="1">Cell membrane</location>
        <topology evidence="1">Multi-pass membrane protein</topology>
    </subcellularLocation>
</comment>
<dbReference type="GO" id="GO:0015920">
    <property type="term" value="P:lipopolysaccharide transport"/>
    <property type="evidence" value="ECO:0007669"/>
    <property type="project" value="TreeGrafter"/>
</dbReference>
<evidence type="ECO:0000256" key="5">
    <source>
        <dbReference type="ARBA" id="ARBA00023136"/>
    </source>
</evidence>
<dbReference type="EMBL" id="VDFG01000341">
    <property type="protein sequence ID" value="MBA4465228.1"/>
    <property type="molecule type" value="Genomic_DNA"/>
</dbReference>
<name>A0A838WF08_9CYAN</name>
<keyword evidence="4 6" id="KW-1133">Transmembrane helix</keyword>
<evidence type="ECO:0000256" key="1">
    <source>
        <dbReference type="ARBA" id="ARBA00004651"/>
    </source>
</evidence>
<dbReference type="Proteomes" id="UP000538075">
    <property type="component" value="Unassembled WGS sequence"/>
</dbReference>
<keyword evidence="5 6" id="KW-0472">Membrane</keyword>
<feature type="transmembrane region" description="Helical" evidence="6">
    <location>
        <begin position="70"/>
        <end position="88"/>
    </location>
</feature>
<evidence type="ECO:0000256" key="2">
    <source>
        <dbReference type="ARBA" id="ARBA00022475"/>
    </source>
</evidence>
<proteinExistence type="predicted"/>
<evidence type="ECO:0000256" key="3">
    <source>
        <dbReference type="ARBA" id="ARBA00022692"/>
    </source>
</evidence>
<feature type="transmembrane region" description="Helical" evidence="6">
    <location>
        <begin position="109"/>
        <end position="127"/>
    </location>
</feature>